<dbReference type="WBParaSite" id="SBAD_0000786901-mRNA-1">
    <property type="protein sequence ID" value="SBAD_0000786901-mRNA-1"/>
    <property type="gene ID" value="SBAD_0000786901"/>
</dbReference>
<reference evidence="4" key="1">
    <citation type="submission" date="2016-06" db="UniProtKB">
        <authorList>
            <consortium name="WormBaseParasite"/>
        </authorList>
    </citation>
    <scope>IDENTIFICATION</scope>
</reference>
<proteinExistence type="predicted"/>
<accession>A0A183IVD3</accession>
<evidence type="ECO:0000256" key="1">
    <source>
        <dbReference type="SAM" id="MobiDB-lite"/>
    </source>
</evidence>
<feature type="region of interest" description="Disordered" evidence="1">
    <location>
        <begin position="32"/>
        <end position="89"/>
    </location>
</feature>
<sequence length="89" mass="9748">MSGGRKPRHHRHSREAVIAVIADVQLMNEQKAGRSMGMSARARRMGGVEGRVDRNRESALRQAFDGSLGGRQLPPAHPPHFNASQRPSA</sequence>
<dbReference type="AlphaFoldDB" id="A0A183IVD3"/>
<gene>
    <name evidence="2" type="ORF">SBAD_LOCUS7580</name>
</gene>
<dbReference type="Proteomes" id="UP000270296">
    <property type="component" value="Unassembled WGS sequence"/>
</dbReference>
<name>A0A183IVD3_9BILA</name>
<keyword evidence="3" id="KW-1185">Reference proteome</keyword>
<protein>
    <submittedName>
        <fullName evidence="4">Transcriptional regulator</fullName>
    </submittedName>
</protein>
<evidence type="ECO:0000313" key="2">
    <source>
        <dbReference type="EMBL" id="VDP13585.1"/>
    </source>
</evidence>
<feature type="compositionally biased region" description="Basic and acidic residues" evidence="1">
    <location>
        <begin position="50"/>
        <end position="59"/>
    </location>
</feature>
<evidence type="ECO:0000313" key="3">
    <source>
        <dbReference type="Proteomes" id="UP000270296"/>
    </source>
</evidence>
<reference evidence="2 3" key="2">
    <citation type="submission" date="2018-11" db="EMBL/GenBank/DDBJ databases">
        <authorList>
            <consortium name="Pathogen Informatics"/>
        </authorList>
    </citation>
    <scope>NUCLEOTIDE SEQUENCE [LARGE SCALE GENOMIC DNA]</scope>
</reference>
<organism evidence="4">
    <name type="scientific">Soboliphyme baturini</name>
    <dbReference type="NCBI Taxonomy" id="241478"/>
    <lineage>
        <taxon>Eukaryota</taxon>
        <taxon>Metazoa</taxon>
        <taxon>Ecdysozoa</taxon>
        <taxon>Nematoda</taxon>
        <taxon>Enoplea</taxon>
        <taxon>Dorylaimia</taxon>
        <taxon>Dioctophymatida</taxon>
        <taxon>Dioctophymatoidea</taxon>
        <taxon>Soboliphymatidae</taxon>
        <taxon>Soboliphyme</taxon>
    </lineage>
</organism>
<evidence type="ECO:0000313" key="4">
    <source>
        <dbReference type="WBParaSite" id="SBAD_0000786901-mRNA-1"/>
    </source>
</evidence>
<dbReference type="EMBL" id="UZAM01010751">
    <property type="protein sequence ID" value="VDP13585.1"/>
    <property type="molecule type" value="Genomic_DNA"/>
</dbReference>